<sequence>MPFNYTTTYTLDKSHFSETFDESVTIDPSKKIYLKSVLLGMFGAALLLFTALDPYVCWFVIALGALEALSIRFRKPWWLARQMLSKAANTELTLTIDEEGVCTKSFSVESKIAWEDVTKIEQTEQGFLLYQEKQKSYLSNRILSDDAQQFIKAKAV</sequence>
<keyword evidence="1" id="KW-1133">Transmembrane helix</keyword>
<dbReference type="Proteomes" id="UP001521137">
    <property type="component" value="Unassembled WGS sequence"/>
</dbReference>
<protein>
    <submittedName>
        <fullName evidence="3">YcxB family protein</fullName>
    </submittedName>
</protein>
<accession>A0ABS9D4V4</accession>
<dbReference type="InterPro" id="IPR025588">
    <property type="entry name" value="YcxB-like_C"/>
</dbReference>
<evidence type="ECO:0000313" key="3">
    <source>
        <dbReference type="EMBL" id="MCF2947956.1"/>
    </source>
</evidence>
<keyword evidence="4" id="KW-1185">Reference proteome</keyword>
<proteinExistence type="predicted"/>
<reference evidence="3 4" key="1">
    <citation type="submission" date="2022-01" db="EMBL/GenBank/DDBJ databases">
        <title>Paraglaciecola sp. G1-23.</title>
        <authorList>
            <person name="Jin M.S."/>
            <person name="Han D.M."/>
            <person name="Kim H.M."/>
            <person name="Jeon C.O."/>
        </authorList>
    </citation>
    <scope>NUCLEOTIDE SEQUENCE [LARGE SCALE GENOMIC DNA]</scope>
    <source>
        <strain evidence="3 4">G1-23</strain>
    </source>
</reference>
<dbReference type="Pfam" id="PF14317">
    <property type="entry name" value="YcxB"/>
    <property type="match status" value="1"/>
</dbReference>
<gene>
    <name evidence="3" type="ORF">L0668_07550</name>
</gene>
<dbReference type="EMBL" id="JAKGAS010000003">
    <property type="protein sequence ID" value="MCF2947956.1"/>
    <property type="molecule type" value="Genomic_DNA"/>
</dbReference>
<name>A0ABS9D4V4_9ALTE</name>
<feature type="transmembrane region" description="Helical" evidence="1">
    <location>
        <begin position="55"/>
        <end position="73"/>
    </location>
</feature>
<comment type="caution">
    <text evidence="3">The sequence shown here is derived from an EMBL/GenBank/DDBJ whole genome shotgun (WGS) entry which is preliminary data.</text>
</comment>
<evidence type="ECO:0000256" key="1">
    <source>
        <dbReference type="SAM" id="Phobius"/>
    </source>
</evidence>
<keyword evidence="1" id="KW-0812">Transmembrane</keyword>
<organism evidence="3 4">
    <name type="scientific">Paraglaciecola algarum</name>
    <dbReference type="NCBI Taxonomy" id="3050085"/>
    <lineage>
        <taxon>Bacteria</taxon>
        <taxon>Pseudomonadati</taxon>
        <taxon>Pseudomonadota</taxon>
        <taxon>Gammaproteobacteria</taxon>
        <taxon>Alteromonadales</taxon>
        <taxon>Alteromonadaceae</taxon>
        <taxon>Paraglaciecola</taxon>
    </lineage>
</organism>
<dbReference type="RefSeq" id="WP_235311484.1">
    <property type="nucleotide sequence ID" value="NZ_JAKGAS010000003.1"/>
</dbReference>
<evidence type="ECO:0000313" key="4">
    <source>
        <dbReference type="Proteomes" id="UP001521137"/>
    </source>
</evidence>
<feature type="domain" description="YcxB-like C-terminal" evidence="2">
    <location>
        <begin position="96"/>
        <end position="152"/>
    </location>
</feature>
<evidence type="ECO:0000259" key="2">
    <source>
        <dbReference type="Pfam" id="PF14317"/>
    </source>
</evidence>
<keyword evidence="1" id="KW-0472">Membrane</keyword>